<reference evidence="1 2" key="1">
    <citation type="submission" date="2006-10" db="EMBL/GenBank/DDBJ databases">
        <title>The Genome Sequence of Batrachochytrium dendrobatidis JEL423.</title>
        <authorList>
            <consortium name="The Broad Institute Genome Sequencing Platform"/>
            <person name="Birren B."/>
            <person name="Lander E."/>
            <person name="Galagan J."/>
            <person name="Cuomo C."/>
            <person name="Devon K."/>
            <person name="Jaffe D."/>
            <person name="Butler J."/>
            <person name="Alvarez P."/>
            <person name="Gnerre S."/>
            <person name="Grabherr M."/>
            <person name="Kleber M."/>
            <person name="Mauceli E."/>
            <person name="Brockman W."/>
            <person name="Young S."/>
            <person name="LaButti K."/>
            <person name="Sykes S."/>
            <person name="DeCaprio D."/>
            <person name="Crawford M."/>
            <person name="Koehrsen M."/>
            <person name="Engels R."/>
            <person name="Montgomery P."/>
            <person name="Pearson M."/>
            <person name="Howarth C."/>
            <person name="Larson L."/>
            <person name="White J."/>
            <person name="O'Leary S."/>
            <person name="Kodira C."/>
            <person name="Zeng Q."/>
            <person name="Yandava C."/>
            <person name="Alvarado L."/>
            <person name="Longcore J."/>
            <person name="James T."/>
        </authorList>
    </citation>
    <scope>NUCLEOTIDE SEQUENCE [LARGE SCALE GENOMIC DNA]</scope>
    <source>
        <strain evidence="1 2">JEL423</strain>
    </source>
</reference>
<dbReference type="Proteomes" id="UP000077115">
    <property type="component" value="Unassembled WGS sequence"/>
</dbReference>
<sequence length="102" mass="11450">MGLAVHYVLTLGVSFYVNTANLYDSKPVLKGSERHEQLDLYFRGSNASHTKSCCCRENDSEFNSADCRLKSSLWIPHRLAFRASLNMSLIGKKFGQFKQASG</sequence>
<name>A0A177WF67_BATDL</name>
<evidence type="ECO:0000313" key="1">
    <source>
        <dbReference type="EMBL" id="OAJ38757.1"/>
    </source>
</evidence>
<gene>
    <name evidence="1" type="ORF">BDEG_22662</name>
</gene>
<evidence type="ECO:0000313" key="2">
    <source>
        <dbReference type="Proteomes" id="UP000077115"/>
    </source>
</evidence>
<dbReference type="AlphaFoldDB" id="A0A177WF67"/>
<dbReference type="VEuPathDB" id="FungiDB:BDEG_22662"/>
<dbReference type="EMBL" id="DS022302">
    <property type="protein sequence ID" value="OAJ38757.1"/>
    <property type="molecule type" value="Genomic_DNA"/>
</dbReference>
<reference evidence="1 2" key="2">
    <citation type="submission" date="2016-05" db="EMBL/GenBank/DDBJ databases">
        <title>Lineage-specific infection strategies underlie the spectrum of fungal disease in amphibians.</title>
        <authorList>
            <person name="Cuomo C.A."/>
            <person name="Farrer R.A."/>
            <person name="James T."/>
            <person name="Longcore J."/>
            <person name="Birren B."/>
        </authorList>
    </citation>
    <scope>NUCLEOTIDE SEQUENCE [LARGE SCALE GENOMIC DNA]</scope>
    <source>
        <strain evidence="1 2">JEL423</strain>
    </source>
</reference>
<proteinExistence type="predicted"/>
<accession>A0A177WF67</accession>
<protein>
    <submittedName>
        <fullName evidence="1">Uncharacterized protein</fullName>
    </submittedName>
</protein>
<organism evidence="1 2">
    <name type="scientific">Batrachochytrium dendrobatidis (strain JEL423)</name>
    <dbReference type="NCBI Taxonomy" id="403673"/>
    <lineage>
        <taxon>Eukaryota</taxon>
        <taxon>Fungi</taxon>
        <taxon>Fungi incertae sedis</taxon>
        <taxon>Chytridiomycota</taxon>
        <taxon>Chytridiomycota incertae sedis</taxon>
        <taxon>Chytridiomycetes</taxon>
        <taxon>Rhizophydiales</taxon>
        <taxon>Rhizophydiales incertae sedis</taxon>
        <taxon>Batrachochytrium</taxon>
    </lineage>
</organism>